<evidence type="ECO:0000256" key="4">
    <source>
        <dbReference type="ARBA" id="ARBA00023002"/>
    </source>
</evidence>
<keyword evidence="2" id="KW-0479">Metal-binding</keyword>
<name>A0ABD3NNS1_9STRA</name>
<dbReference type="AlphaFoldDB" id="A0ABD3NNS1"/>
<dbReference type="EMBL" id="JALLAZ020001293">
    <property type="protein sequence ID" value="KAL3777394.1"/>
    <property type="molecule type" value="Genomic_DNA"/>
</dbReference>
<dbReference type="GO" id="GO:0051213">
    <property type="term" value="F:dioxygenase activity"/>
    <property type="evidence" value="ECO:0007669"/>
    <property type="project" value="UniProtKB-KW"/>
</dbReference>
<evidence type="ECO:0000256" key="6">
    <source>
        <dbReference type="SAM" id="MobiDB-lite"/>
    </source>
</evidence>
<evidence type="ECO:0000256" key="5">
    <source>
        <dbReference type="ARBA" id="ARBA00023004"/>
    </source>
</evidence>
<evidence type="ECO:0000256" key="2">
    <source>
        <dbReference type="ARBA" id="ARBA00022723"/>
    </source>
</evidence>
<dbReference type="PROSITE" id="PS51471">
    <property type="entry name" value="FE2OG_OXY"/>
    <property type="match status" value="1"/>
</dbReference>
<feature type="compositionally biased region" description="Pro residues" evidence="6">
    <location>
        <begin position="88"/>
        <end position="100"/>
    </location>
</feature>
<accession>A0ABD3NNS1</accession>
<dbReference type="Pfam" id="PF13640">
    <property type="entry name" value="2OG-FeII_Oxy_3"/>
    <property type="match status" value="1"/>
</dbReference>
<feature type="transmembrane region" description="Helical" evidence="7">
    <location>
        <begin position="20"/>
        <end position="43"/>
    </location>
</feature>
<feature type="region of interest" description="Disordered" evidence="6">
    <location>
        <begin position="135"/>
        <end position="185"/>
    </location>
</feature>
<dbReference type="PANTHER" id="PTHR10869:SF226">
    <property type="entry name" value="PROLYL 4-HYDROXYLASE ALPHA SUBUNIT DOMAIN-CONTAINING PROTEIN"/>
    <property type="match status" value="1"/>
</dbReference>
<dbReference type="PANTHER" id="PTHR10869">
    <property type="entry name" value="PROLYL 4-HYDROXYLASE ALPHA SUBUNIT"/>
    <property type="match status" value="1"/>
</dbReference>
<feature type="compositionally biased region" description="Low complexity" evidence="6">
    <location>
        <begin position="76"/>
        <end position="87"/>
    </location>
</feature>
<feature type="compositionally biased region" description="Basic and acidic residues" evidence="6">
    <location>
        <begin position="135"/>
        <end position="145"/>
    </location>
</feature>
<evidence type="ECO:0000313" key="9">
    <source>
        <dbReference type="EMBL" id="KAL3777394.1"/>
    </source>
</evidence>
<keyword evidence="3" id="KW-0223">Dioxygenase</keyword>
<proteinExistence type="predicted"/>
<keyword evidence="7" id="KW-1133">Transmembrane helix</keyword>
<dbReference type="GO" id="GO:0046872">
    <property type="term" value="F:metal ion binding"/>
    <property type="evidence" value="ECO:0007669"/>
    <property type="project" value="UniProtKB-KW"/>
</dbReference>
<dbReference type="InterPro" id="IPR006620">
    <property type="entry name" value="Pro_4_hyd_alph"/>
</dbReference>
<dbReference type="InterPro" id="IPR045054">
    <property type="entry name" value="P4HA-like"/>
</dbReference>
<dbReference type="InterPro" id="IPR044862">
    <property type="entry name" value="Pro_4_hyd_alph_FE2OG_OXY"/>
</dbReference>
<gene>
    <name evidence="9" type="ORF">ACHAW5_004223</name>
</gene>
<comment type="caution">
    <text evidence="9">The sequence shown here is derived from an EMBL/GenBank/DDBJ whole genome shotgun (WGS) entry which is preliminary data.</text>
</comment>
<comment type="cofactor">
    <cofactor evidence="1">
        <name>L-ascorbate</name>
        <dbReference type="ChEBI" id="CHEBI:38290"/>
    </cofactor>
</comment>
<dbReference type="Proteomes" id="UP001530315">
    <property type="component" value="Unassembled WGS sequence"/>
</dbReference>
<dbReference type="Gene3D" id="2.60.120.620">
    <property type="entry name" value="q2cbj1_9rhob like domain"/>
    <property type="match status" value="1"/>
</dbReference>
<dbReference type="SMART" id="SM00702">
    <property type="entry name" value="P4Hc"/>
    <property type="match status" value="1"/>
</dbReference>
<keyword evidence="4" id="KW-0560">Oxidoreductase</keyword>
<protein>
    <recommendedName>
        <fullName evidence="8">Fe2OG dioxygenase domain-containing protein</fullName>
    </recommendedName>
</protein>
<evidence type="ECO:0000256" key="1">
    <source>
        <dbReference type="ARBA" id="ARBA00001961"/>
    </source>
</evidence>
<keyword evidence="7" id="KW-0812">Transmembrane</keyword>
<evidence type="ECO:0000313" key="10">
    <source>
        <dbReference type="Proteomes" id="UP001530315"/>
    </source>
</evidence>
<organism evidence="9 10">
    <name type="scientific">Stephanodiscus triporus</name>
    <dbReference type="NCBI Taxonomy" id="2934178"/>
    <lineage>
        <taxon>Eukaryota</taxon>
        <taxon>Sar</taxon>
        <taxon>Stramenopiles</taxon>
        <taxon>Ochrophyta</taxon>
        <taxon>Bacillariophyta</taxon>
        <taxon>Coscinodiscophyceae</taxon>
        <taxon>Thalassiosirophycidae</taxon>
        <taxon>Stephanodiscales</taxon>
        <taxon>Stephanodiscaceae</taxon>
        <taxon>Stephanodiscus</taxon>
    </lineage>
</organism>
<feature type="domain" description="Fe2OG dioxygenase" evidence="8">
    <location>
        <begin position="458"/>
        <end position="617"/>
    </location>
</feature>
<keyword evidence="10" id="KW-1185">Reference proteome</keyword>
<keyword evidence="5" id="KW-0408">Iron</keyword>
<dbReference type="InterPro" id="IPR005123">
    <property type="entry name" value="Oxoglu/Fe-dep_dioxygenase_dom"/>
</dbReference>
<keyword evidence="7" id="KW-0472">Membrane</keyword>
<feature type="compositionally biased region" description="Low complexity" evidence="6">
    <location>
        <begin position="172"/>
        <end position="181"/>
    </location>
</feature>
<feature type="region of interest" description="Disordered" evidence="6">
    <location>
        <begin position="67"/>
        <end position="110"/>
    </location>
</feature>
<evidence type="ECO:0000259" key="8">
    <source>
        <dbReference type="PROSITE" id="PS51471"/>
    </source>
</evidence>
<sequence length="717" mass="77821">MSSKTGNNGGGVSPSIRTALACVVAYLLGVALSPLVVPVDYFLRNLVANPPPPRADDANDTAVVVPRRPDHPRVESSSSSSSSSSIPDEPPTTAVPPLPPAGGRSHLDQSHASLLDRDSRDDGGVDPFSDVDIVVHRNGEPDPCSRQRGGAPGTTTTTTSRALLDSASAVPETTETETTTTARSGDSKHAFDAMLTLALTGNVASSSSSSSFPALLHDRGEGCGPTWTDPRAHDDAGGGAGLPSMLRYCDMGANRTTVQSDHELIVNVPGAGTRPCHFHTREGVRITGLGQLARLAREAGIPTTTTTSGGECAGGELPGDGGTCDATLTRRRELHLYAVPAGRVFMFAPRHVGEIFELKHVSVPLDLPVWLEVISLSPRVFDVFNFFDREESAAIVVRALAETSETHRMKRSSTGASGYNVNSKRTSENGFDTHGKVAQAVKRRCMTVLGFDEYEESLTDGLQVLRYNKTTAYIPHLDWIDDHQKQNEHDFDSEHLGTNRFATILLYMTDLNEGDGGETVFTEGWPVGVDEKDRIDFNDAKTALRESGDVAGILKEDSWEEQMVVRCRSRLSIRPHSSRAVLFYSQNPDGTPDQKSMHGGCPVISGEKWAANLWVWNGPRGGFEGSPKNQHVVERNRAAGVSQDNNQKKASFANTQTDEAMRNAQLYFQDTFWGKMGYGDPTLNVNTYKGHQWNVKVDEKTVKTFVIDDRPQQTHTI</sequence>
<evidence type="ECO:0000256" key="7">
    <source>
        <dbReference type="SAM" id="Phobius"/>
    </source>
</evidence>
<reference evidence="9 10" key="1">
    <citation type="submission" date="2024-10" db="EMBL/GenBank/DDBJ databases">
        <title>Updated reference genomes for cyclostephanoid diatoms.</title>
        <authorList>
            <person name="Roberts W.R."/>
            <person name="Alverson A.J."/>
        </authorList>
    </citation>
    <scope>NUCLEOTIDE SEQUENCE [LARGE SCALE GENOMIC DNA]</scope>
    <source>
        <strain evidence="9 10">AJA276-08</strain>
    </source>
</reference>
<evidence type="ECO:0000256" key="3">
    <source>
        <dbReference type="ARBA" id="ARBA00022964"/>
    </source>
</evidence>